<dbReference type="PANTHER" id="PTHR33739:SF5">
    <property type="entry name" value="MEDIATOR OF RNA POLYMERASE II TRANSCRIPTION SUBUNIT 33A"/>
    <property type="match status" value="1"/>
</dbReference>
<organism evidence="1">
    <name type="scientific">Oryza meridionalis</name>
    <dbReference type="NCBI Taxonomy" id="40149"/>
    <lineage>
        <taxon>Eukaryota</taxon>
        <taxon>Viridiplantae</taxon>
        <taxon>Streptophyta</taxon>
        <taxon>Embryophyta</taxon>
        <taxon>Tracheophyta</taxon>
        <taxon>Spermatophyta</taxon>
        <taxon>Magnoliopsida</taxon>
        <taxon>Liliopsida</taxon>
        <taxon>Poales</taxon>
        <taxon>Poaceae</taxon>
        <taxon>BOP clade</taxon>
        <taxon>Oryzoideae</taxon>
        <taxon>Oryzeae</taxon>
        <taxon>Oryzinae</taxon>
        <taxon>Oryza</taxon>
    </lineage>
</organism>
<dbReference type="EnsemblPlants" id="OMERI07G05860.3">
    <property type="protein sequence ID" value="OMERI07G05860.3"/>
    <property type="gene ID" value="OMERI07G05860"/>
</dbReference>
<keyword evidence="2" id="KW-1185">Reference proteome</keyword>
<proteinExistence type="predicted"/>
<evidence type="ECO:0000313" key="2">
    <source>
        <dbReference type="Proteomes" id="UP000008021"/>
    </source>
</evidence>
<dbReference type="Gramene" id="OMERI07G05860.3">
    <property type="protein sequence ID" value="OMERI07G05860.3"/>
    <property type="gene ID" value="OMERI07G05860"/>
</dbReference>
<accession>A0A0E0E925</accession>
<reference evidence="1" key="2">
    <citation type="submission" date="2018-05" db="EMBL/GenBank/DDBJ databases">
        <title>OmerRS3 (Oryza meridionalis Reference Sequence Version 3).</title>
        <authorList>
            <person name="Zhang J."/>
            <person name="Kudrna D."/>
            <person name="Lee S."/>
            <person name="Talag J."/>
            <person name="Welchert J."/>
            <person name="Wing R.A."/>
        </authorList>
    </citation>
    <scope>NUCLEOTIDE SEQUENCE [LARGE SCALE GENOMIC DNA]</scope>
    <source>
        <strain evidence="1">cv. OR44</strain>
    </source>
</reference>
<evidence type="ECO:0000313" key="1">
    <source>
        <dbReference type="EnsemblPlants" id="OMERI07G05860.3"/>
    </source>
</evidence>
<reference evidence="1" key="1">
    <citation type="submission" date="2015-04" db="UniProtKB">
        <authorList>
            <consortium name="EnsemblPlants"/>
        </authorList>
    </citation>
    <scope>IDENTIFICATION</scope>
</reference>
<dbReference type="InterPro" id="IPR039638">
    <property type="entry name" value="MED33A/B"/>
</dbReference>
<dbReference type="Proteomes" id="UP000008021">
    <property type="component" value="Chromosome 7"/>
</dbReference>
<dbReference type="PANTHER" id="PTHR33739">
    <property type="entry name" value="OS07G0681500 PROTEIN"/>
    <property type="match status" value="1"/>
</dbReference>
<dbReference type="AlphaFoldDB" id="A0A0E0E925"/>
<protein>
    <recommendedName>
        <fullName evidence="3">Mediator of RNA polymerase II transcription subunit 33A</fullName>
    </recommendedName>
</protein>
<dbReference type="HOGENOM" id="CLU_003077_0_0_1"/>
<name>A0A0E0E925_9ORYZ</name>
<dbReference type="GO" id="GO:2000762">
    <property type="term" value="P:regulation of phenylpropanoid metabolic process"/>
    <property type="evidence" value="ECO:0007669"/>
    <property type="project" value="InterPro"/>
</dbReference>
<dbReference type="GO" id="GO:0016592">
    <property type="term" value="C:mediator complex"/>
    <property type="evidence" value="ECO:0007669"/>
    <property type="project" value="InterPro"/>
</dbReference>
<evidence type="ECO:0008006" key="3">
    <source>
        <dbReference type="Google" id="ProtNLM"/>
    </source>
</evidence>
<sequence length="1159" mass="125214">MAASSAAVAAAWVDWAAEYTKAAQAESRPPAEWAARVASVVAAAGDAPWSPGLAEMLARALLYGGGGGGGGGGAAWKYAEAALAAGLASPALLLAILSTRVIPHRFTRPTAYRLYLELLRRHGFNFAFQMKAANFKKKFHPIGTSNPLSSPNGRCLGASYSAQWIPIDMYLEDCLDGSIAATNSIEILSGLVKALQAVNRATWHDAFLALWIASLRLVQREREPIEGPVPHLDTRVCMLLSITTLAIVDIIEESDSEMNSNWKEKRTSDDLRKELMLSLQTLGDYESLLVPPPCIISIANQAASKAAMFVSGINISSGYMENVNDRTTNYSGNMWHLIVESCISRNLLETSVYYWPGYINGHVNSITHALPSQLAAWSSFMKRAPLTQSLVNVLVATPAPSLAEVQKLYEVAVDGSDEDKVSAATILCGATLLRGWNFQEHTVLLVVKLLSSSDPIDFSGGESQLVKHGPMLNVIVTGISPVDYVPIFSFHGLIPELAAALMAICEVFGSLSPSVSWSPRTGEEISAHTVFSNAFILLLRLWKFNHPPLEYCVMGDGAPVGSQLTPEYLLLLRNSQVVSIRSSAKNRNTQKQLPVTSNPSSEHPIFMDSFPKLKLWYRQHQACLASTLSGFAHGAPVHKNVDSLLNLMFRKANKESTSIGSLSGSSSISNSSGPGVDDSHLWPQLPAWEILEAVPFVVDAALTACSHGRLFPRELATGLKDLTDFLPASLATIVSYFSAEVTRGVWKPAFMNGTDWPSPAANLSMVEEHIKKIVAATGVDVPRLVTGGSTLGTLPLPLAAFVSLTITYKLDKASERFLNLAGPALENLAASCPWPSMPIVAALWTQKVKRWSDFLVFSASRTVFHHNNDAVFQLLRSCFTATLGMSSTTSVCSCGGIASLLGHGFGSHCSGGLSPVAPGILYLRIFRCIKDCSILAEDILRLLMLSVKDIAETTVSRHRSDKVRKTKYVMRHGQVSLSSAMTQVKVAASLGATLVWLSGGTALVQSLFQEMLPSWFLSVQDLGRGGAASGGTVYKLGGHALAYLAVYAGMFAWGIDPTPVSRRRERVMWSHFEFLASALDGKISLGCDLSLWRAYVSGFLGLVVECTPCWVHEVDLRVLRRLSAGLLQWKEDELAVALLRRAGPEAMAAAAELIIGGDW</sequence>